<dbReference type="KEGG" id="mala:NCTC10135_00997"/>
<dbReference type="AlphaFoldDB" id="A0A3B0PL50"/>
<gene>
    <name evidence="1" type="ORF">NCTC10135_00997</name>
</gene>
<feature type="non-terminal residue" evidence="1">
    <location>
        <position position="227"/>
    </location>
</feature>
<accession>A0A3B0PL50</accession>
<dbReference type="EMBL" id="LS991949">
    <property type="protein sequence ID" value="SYV90473.1"/>
    <property type="molecule type" value="Genomic_DNA"/>
</dbReference>
<evidence type="ECO:0000313" key="1">
    <source>
        <dbReference type="EMBL" id="SYV90473.1"/>
    </source>
</evidence>
<protein>
    <submittedName>
        <fullName evidence="1">Uncharacterized protein</fullName>
    </submittedName>
</protein>
<name>A0A3B0PL50_9BACT</name>
<reference evidence="2" key="1">
    <citation type="submission" date="2018-06" db="EMBL/GenBank/DDBJ databases">
        <authorList>
            <consortium name="Pathogen Informatics"/>
        </authorList>
    </citation>
    <scope>NUCLEOTIDE SEQUENCE [LARGE SCALE GENOMIC DNA]</scope>
    <source>
        <strain evidence="2">NCTC10135</strain>
    </source>
</reference>
<dbReference type="Proteomes" id="UP000259864">
    <property type="component" value="Chromosome 1"/>
</dbReference>
<sequence>MQSLKQDKKLEIKGIKKSRNQPCIYLAKVTSSEYIGYVTIKFKIKIELLQRPHISELIENPYLSFLPFEIDLKGNEKSPEKILERLNEETNKIIDFIVVNIVVNTQLKFKNNYDSKLISTLRKTLKIKDIKNNGDIYSAKVISSKHEGDIEVKFKVKINKNDPTTFKKFESLKEYIKKTNLVTIPIMIQKNQEQNEDKIFASINRSIYVIILRIINTNNLAGSKSSW</sequence>
<evidence type="ECO:0000313" key="2">
    <source>
        <dbReference type="Proteomes" id="UP000259864"/>
    </source>
</evidence>
<dbReference type="STRING" id="1188234.MALK_3930"/>
<organism evidence="1 2">
    <name type="scientific">Metamycoplasma alkalescens</name>
    <dbReference type="NCBI Taxonomy" id="45363"/>
    <lineage>
        <taxon>Bacteria</taxon>
        <taxon>Bacillati</taxon>
        <taxon>Mycoplasmatota</taxon>
        <taxon>Mycoplasmoidales</taxon>
        <taxon>Metamycoplasmataceae</taxon>
        <taxon>Metamycoplasma</taxon>
    </lineage>
</organism>
<proteinExistence type="predicted"/>